<dbReference type="Pfam" id="PF03987">
    <property type="entry name" value="Autophagy_act_C"/>
    <property type="match status" value="1"/>
</dbReference>
<dbReference type="InterPro" id="IPR002410">
    <property type="entry name" value="Peptidase_S33"/>
</dbReference>
<evidence type="ECO:0000256" key="3">
    <source>
        <dbReference type="ARBA" id="ARBA00010088"/>
    </source>
</evidence>
<dbReference type="GO" id="GO:0000407">
    <property type="term" value="C:phagophore assembly site"/>
    <property type="evidence" value="ECO:0007669"/>
    <property type="project" value="TreeGrafter"/>
</dbReference>
<dbReference type="GO" id="GO:0008233">
    <property type="term" value="F:peptidase activity"/>
    <property type="evidence" value="ECO:0007669"/>
    <property type="project" value="InterPro"/>
</dbReference>
<evidence type="ECO:0000256" key="7">
    <source>
        <dbReference type="ARBA" id="ARBA00022786"/>
    </source>
</evidence>
<evidence type="ECO:0000256" key="8">
    <source>
        <dbReference type="ARBA" id="ARBA00022801"/>
    </source>
</evidence>
<feature type="region of interest" description="Disordered" evidence="13">
    <location>
        <begin position="100"/>
        <end position="159"/>
    </location>
</feature>
<feature type="compositionally biased region" description="Acidic residues" evidence="13">
    <location>
        <begin position="141"/>
        <end position="159"/>
    </location>
</feature>
<dbReference type="GO" id="GO:0015031">
    <property type="term" value="P:protein transport"/>
    <property type="evidence" value="ECO:0007669"/>
    <property type="project" value="UniProtKB-KW"/>
</dbReference>
<dbReference type="EMBL" id="QZBU01002868">
    <property type="protein sequence ID" value="TIA31067.1"/>
    <property type="molecule type" value="Genomic_DNA"/>
</dbReference>
<dbReference type="InterPro" id="IPR007135">
    <property type="entry name" value="Atg3/Atg10"/>
</dbReference>
<dbReference type="GO" id="GO:0061723">
    <property type="term" value="P:glycophagy"/>
    <property type="evidence" value="ECO:0007669"/>
    <property type="project" value="TreeGrafter"/>
</dbReference>
<evidence type="ECO:0000256" key="11">
    <source>
        <dbReference type="ARBA" id="ARBA00032144"/>
    </source>
</evidence>
<dbReference type="GO" id="GO:0019776">
    <property type="term" value="F:Atg8-family ligase activity"/>
    <property type="evidence" value="ECO:0007669"/>
    <property type="project" value="TreeGrafter"/>
</dbReference>
<dbReference type="PANTHER" id="PTHR12866:SF2">
    <property type="entry name" value="UBIQUITIN-LIKE-CONJUGATING ENZYME ATG3"/>
    <property type="match status" value="1"/>
</dbReference>
<evidence type="ECO:0000256" key="9">
    <source>
        <dbReference type="ARBA" id="ARBA00022927"/>
    </source>
</evidence>
<dbReference type="GO" id="GO:0005829">
    <property type="term" value="C:cytosol"/>
    <property type="evidence" value="ECO:0007669"/>
    <property type="project" value="TreeGrafter"/>
</dbReference>
<evidence type="ECO:0000313" key="15">
    <source>
        <dbReference type="EMBL" id="TIA31067.1"/>
    </source>
</evidence>
<evidence type="ECO:0000256" key="13">
    <source>
        <dbReference type="SAM" id="MobiDB-lite"/>
    </source>
</evidence>
<keyword evidence="9" id="KW-0653">Protein transport</keyword>
<dbReference type="PANTHER" id="PTHR12866">
    <property type="entry name" value="UBIQUITIN-LIKE-CONJUGATING ENZYME ATG3"/>
    <property type="match status" value="1"/>
</dbReference>
<evidence type="ECO:0000256" key="12">
    <source>
        <dbReference type="ARBA" id="ARBA00033139"/>
    </source>
</evidence>
<feature type="compositionally biased region" description="Basic and acidic residues" evidence="13">
    <location>
        <begin position="117"/>
        <end position="140"/>
    </location>
</feature>
<evidence type="ECO:0000256" key="1">
    <source>
        <dbReference type="ARBA" id="ARBA00004496"/>
    </source>
</evidence>
<evidence type="ECO:0000313" key="16">
    <source>
        <dbReference type="Proteomes" id="UP000304947"/>
    </source>
</evidence>
<evidence type="ECO:0000256" key="4">
    <source>
        <dbReference type="ARBA" id="ARBA00018067"/>
    </source>
</evidence>
<proteinExistence type="inferred from homology"/>
<keyword evidence="7" id="KW-0833">Ubl conjugation pathway</keyword>
<keyword evidence="5" id="KW-0813">Transport</keyword>
<dbReference type="Proteomes" id="UP000304947">
    <property type="component" value="Unassembled WGS sequence"/>
</dbReference>
<evidence type="ECO:0000259" key="14">
    <source>
        <dbReference type="Pfam" id="PF00561"/>
    </source>
</evidence>
<keyword evidence="8 15" id="KW-0378">Hydrolase</keyword>
<evidence type="ECO:0000256" key="5">
    <source>
        <dbReference type="ARBA" id="ARBA00022448"/>
    </source>
</evidence>
<reference evidence="15 16" key="1">
    <citation type="submission" date="2018-10" db="EMBL/GenBank/DDBJ databases">
        <title>Fifty Aureobasidium pullulans genomes reveal a recombining polyextremotolerant generalist.</title>
        <authorList>
            <person name="Gostincar C."/>
            <person name="Turk M."/>
            <person name="Zajc J."/>
            <person name="Gunde-Cimerman N."/>
        </authorList>
    </citation>
    <scope>NUCLEOTIDE SEQUENCE [LARGE SCALE GENOMIC DNA]</scope>
    <source>
        <strain evidence="15 16">EXF-3380</strain>
    </source>
</reference>
<dbReference type="AlphaFoldDB" id="A0A4V4LDH1"/>
<comment type="similarity">
    <text evidence="3">Belongs to the peptidase S33 family.</text>
</comment>
<dbReference type="Pfam" id="PF00561">
    <property type="entry name" value="Abhydrolase_1"/>
    <property type="match status" value="1"/>
</dbReference>
<protein>
    <recommendedName>
        <fullName evidence="4">Autophagy-related protein 3</fullName>
    </recommendedName>
    <alternativeName>
        <fullName evidence="11 12">Autophagy-related E2-like conjugation enzyme ATG3</fullName>
    </alternativeName>
</protein>
<comment type="similarity">
    <text evidence="2">Belongs to the ATG3 family.</text>
</comment>
<organism evidence="15 16">
    <name type="scientific">Aureobasidium pullulans</name>
    <name type="common">Black yeast</name>
    <name type="synonym">Pullularia pullulans</name>
    <dbReference type="NCBI Taxonomy" id="5580"/>
    <lineage>
        <taxon>Eukaryota</taxon>
        <taxon>Fungi</taxon>
        <taxon>Dikarya</taxon>
        <taxon>Ascomycota</taxon>
        <taxon>Pezizomycotina</taxon>
        <taxon>Dothideomycetes</taxon>
        <taxon>Dothideomycetidae</taxon>
        <taxon>Dothideales</taxon>
        <taxon>Saccotheciaceae</taxon>
        <taxon>Aureobasidium</taxon>
    </lineage>
</organism>
<name>A0A4V4LDH1_AURPU</name>
<dbReference type="InterPro" id="IPR000073">
    <property type="entry name" value="AB_hydrolase_1"/>
</dbReference>
<sequence length="773" mass="87896">MYKYIHTALDTIRDYAKPATTSSFRETGKLTPDEFVLAGDFLTNKFPSWSWAGAATPAQRNSHLPEDKQYLITRGVPCHKRLNDNFAGKEGLDDLVKEGEAFNSSGDDDDGWLRTGGDLHKPESRPGDIRTVDDEGHVEQDSGDYEEDVPDIEDEEDDPDAIIRDPKAHQDQNDTLRNYTIYITYSTYYMTPRLYLSGYSSSNEPLPPMSMMEDIVGDYKDKTVTLEDFNFVSPPIKTASIHPCRHASVMKILLDRADAALKLRTQKMKQGQEVSKQGMEGLVDQTGAMKLDEENKKNDEWEVLTDEGKDDEVAIRVDQYLVVFIKFMASVTPGIEHDHTMGVESRFTKVTEHFFDVPKDYSKPSSGTIRIFARSVRKHESPADPSDHDDKKSQLPWMVFLNGGPGGACRHPNAYPFTWTILDKGYQMLYLDQRGTGLSTPITPSTLGLRGENDVQARYLKLFRADSIVRDCEAIRQSLTADYPPEKQKWSIMGQSFGGFCSITYLSFYPQGLREAFIYGGLQPLVKQPDPVYRALYKRVAKRNQNYYSKYPEDIDRVKTIVKYIQRFGDGTIKLPSEGHLTARRFQQIGIMFGMHGGIDSVHEIVLRAAYDIEAFGHLTRGALSAIDSILSFDEAPIYAILHEQIYCEGKAPNWSAERMRNEFPEFEITSDGPIYFTGEMVFSWMFEDYSELRKIQDVANRVAADADWPALFDEEQLSKNEVPVYAAVYQEDMYVDYDYSRETAEKIKGCKTFTTNVMYHNAIRSKADESNA</sequence>
<dbReference type="InterPro" id="IPR029058">
    <property type="entry name" value="AB_hydrolase_fold"/>
</dbReference>
<dbReference type="Gene3D" id="3.40.50.1820">
    <property type="entry name" value="alpha/beta hydrolase"/>
    <property type="match status" value="1"/>
</dbReference>
<feature type="domain" description="AB hydrolase-1" evidence="14">
    <location>
        <begin position="396"/>
        <end position="559"/>
    </location>
</feature>
<dbReference type="GO" id="GO:0044804">
    <property type="term" value="P:nucleophagy"/>
    <property type="evidence" value="ECO:0007669"/>
    <property type="project" value="TreeGrafter"/>
</dbReference>
<evidence type="ECO:0000256" key="10">
    <source>
        <dbReference type="ARBA" id="ARBA00023006"/>
    </source>
</evidence>
<dbReference type="PRINTS" id="PR00793">
    <property type="entry name" value="PROAMNOPTASE"/>
</dbReference>
<keyword evidence="10" id="KW-0072">Autophagy</keyword>
<gene>
    <name evidence="15" type="ORF">D6C83_07102</name>
</gene>
<comment type="subcellular location">
    <subcellularLocation>
        <location evidence="1">Cytoplasm</location>
    </subcellularLocation>
</comment>
<dbReference type="GO" id="GO:0006508">
    <property type="term" value="P:proteolysis"/>
    <property type="evidence" value="ECO:0007669"/>
    <property type="project" value="InterPro"/>
</dbReference>
<evidence type="ECO:0000256" key="6">
    <source>
        <dbReference type="ARBA" id="ARBA00022490"/>
    </source>
</evidence>
<dbReference type="GO" id="GO:0000422">
    <property type="term" value="P:autophagy of mitochondrion"/>
    <property type="evidence" value="ECO:0007669"/>
    <property type="project" value="TreeGrafter"/>
</dbReference>
<comment type="caution">
    <text evidence="15">The sequence shown here is derived from an EMBL/GenBank/DDBJ whole genome shotgun (WGS) entry which is preliminary data.</text>
</comment>
<dbReference type="SUPFAM" id="SSF53474">
    <property type="entry name" value="alpha/beta-Hydrolases"/>
    <property type="match status" value="1"/>
</dbReference>
<accession>A0A4V4LDH1</accession>
<keyword evidence="6" id="KW-0963">Cytoplasm</keyword>
<dbReference type="GO" id="GO:0000045">
    <property type="term" value="P:autophagosome assembly"/>
    <property type="evidence" value="ECO:0007669"/>
    <property type="project" value="TreeGrafter"/>
</dbReference>
<evidence type="ECO:0000256" key="2">
    <source>
        <dbReference type="ARBA" id="ARBA00007683"/>
    </source>
</evidence>